<reference evidence="4" key="1">
    <citation type="submission" date="2010-07" db="EMBL/GenBank/DDBJ databases">
        <title>The genome sequence of Gaeumannomyces graminis var. tritici strain R3-111a-1.</title>
        <authorList>
            <consortium name="The Broad Institute Genome Sequencing Platform"/>
            <person name="Ma L.-J."/>
            <person name="Dead R."/>
            <person name="Young S."/>
            <person name="Zeng Q."/>
            <person name="Koehrsen M."/>
            <person name="Alvarado L."/>
            <person name="Berlin A."/>
            <person name="Chapman S.B."/>
            <person name="Chen Z."/>
            <person name="Freedman E."/>
            <person name="Gellesch M."/>
            <person name="Goldberg J."/>
            <person name="Griggs A."/>
            <person name="Gujja S."/>
            <person name="Heilman E.R."/>
            <person name="Heiman D."/>
            <person name="Hepburn T."/>
            <person name="Howarth C."/>
            <person name="Jen D."/>
            <person name="Larson L."/>
            <person name="Mehta T."/>
            <person name="Neiman D."/>
            <person name="Pearson M."/>
            <person name="Roberts A."/>
            <person name="Saif S."/>
            <person name="Shea T."/>
            <person name="Shenoy N."/>
            <person name="Sisk P."/>
            <person name="Stolte C."/>
            <person name="Sykes S."/>
            <person name="Walk T."/>
            <person name="White J."/>
            <person name="Yandava C."/>
            <person name="Haas B."/>
            <person name="Nusbaum C."/>
            <person name="Birren B."/>
        </authorList>
    </citation>
    <scope>NUCLEOTIDE SEQUENCE [LARGE SCALE GENOMIC DNA]</scope>
    <source>
        <strain evidence="4">R3-111a-1</strain>
    </source>
</reference>
<evidence type="ECO:0000313" key="4">
    <source>
        <dbReference type="Proteomes" id="UP000006039"/>
    </source>
</evidence>
<dbReference type="EMBL" id="GL385395">
    <property type="protein sequence ID" value="EJT82536.1"/>
    <property type="molecule type" value="Genomic_DNA"/>
</dbReference>
<dbReference type="AlphaFoldDB" id="J3NMK3"/>
<dbReference type="PANTHER" id="PTHR39475">
    <property type="entry name" value="CONIDIATION-SPECIFIC PROTEIN 6"/>
    <property type="match status" value="1"/>
</dbReference>
<dbReference type="EnsemblFungi" id="EJT82536">
    <property type="protein sequence ID" value="EJT82536"/>
    <property type="gene ID" value="GGTG_02509"/>
</dbReference>
<keyword evidence="4" id="KW-1185">Reference proteome</keyword>
<feature type="region of interest" description="Disordered" evidence="1">
    <location>
        <begin position="1"/>
        <end position="154"/>
    </location>
</feature>
<reference evidence="3" key="4">
    <citation type="journal article" date="2015" name="G3 (Bethesda)">
        <title>Genome sequences of three phytopathogenic species of the Magnaporthaceae family of fungi.</title>
        <authorList>
            <person name="Okagaki L.H."/>
            <person name="Nunes C.C."/>
            <person name="Sailsbery J."/>
            <person name="Clay B."/>
            <person name="Brown D."/>
            <person name="John T."/>
            <person name="Oh Y."/>
            <person name="Young N."/>
            <person name="Fitzgerald M."/>
            <person name="Haas B.J."/>
            <person name="Zeng Q."/>
            <person name="Young S."/>
            <person name="Adiconis X."/>
            <person name="Fan L."/>
            <person name="Levin J.Z."/>
            <person name="Mitchell T.K."/>
            <person name="Okubara P.A."/>
            <person name="Farman M.L."/>
            <person name="Kohn L.M."/>
            <person name="Birren B."/>
            <person name="Ma L.-J."/>
            <person name="Dean R.A."/>
        </authorList>
    </citation>
    <scope>NUCLEOTIDE SEQUENCE</scope>
    <source>
        <strain evidence="3">R3-111a-1</strain>
    </source>
</reference>
<gene>
    <name evidence="3" type="primary">20342967</name>
    <name evidence="2" type="ORF">GGTG_02509</name>
</gene>
<dbReference type="Proteomes" id="UP000006039">
    <property type="component" value="Unassembled WGS sequence"/>
</dbReference>
<dbReference type="STRING" id="644352.J3NMK3"/>
<evidence type="ECO:0000313" key="2">
    <source>
        <dbReference type="EMBL" id="EJT82536.1"/>
    </source>
</evidence>
<dbReference type="eggNOG" id="ENOG502T1VN">
    <property type="taxonomic scope" value="Eukaryota"/>
</dbReference>
<accession>J3NMK3</accession>
<evidence type="ECO:0000256" key="1">
    <source>
        <dbReference type="SAM" id="MobiDB-lite"/>
    </source>
</evidence>
<feature type="compositionally biased region" description="Basic and acidic residues" evidence="1">
    <location>
        <begin position="132"/>
        <end position="154"/>
    </location>
</feature>
<evidence type="ECO:0000313" key="3">
    <source>
        <dbReference type="EnsemblFungi" id="EJT82536"/>
    </source>
</evidence>
<dbReference type="OrthoDB" id="3358750at2759"/>
<dbReference type="PANTHER" id="PTHR39475:SF1">
    <property type="entry name" value="CONIDIATION-SPECIFIC PROTEIN 6"/>
    <property type="match status" value="1"/>
</dbReference>
<sequence length="154" mass="17467">MTMQCFHGRIDASTESTRETITTLQKQISRSVLYQNKSAPVPYPTKNQPDTETMAGQRHDDAHPNPLEGGQQSAHNIKDPLDTYSLADRANKEKKEEKEEDERKASQQDVPPTAAAREHGNKPSRGAVMDEQLQKEDEERLRQMDESKKAKSHQ</sequence>
<feature type="compositionally biased region" description="Polar residues" evidence="1">
    <location>
        <begin position="19"/>
        <end position="38"/>
    </location>
</feature>
<organism evidence="2">
    <name type="scientific">Gaeumannomyces tritici (strain R3-111a-1)</name>
    <name type="common">Wheat and barley take-all root rot fungus</name>
    <name type="synonym">Gaeumannomyces graminis var. tritici</name>
    <dbReference type="NCBI Taxonomy" id="644352"/>
    <lineage>
        <taxon>Eukaryota</taxon>
        <taxon>Fungi</taxon>
        <taxon>Dikarya</taxon>
        <taxon>Ascomycota</taxon>
        <taxon>Pezizomycotina</taxon>
        <taxon>Sordariomycetes</taxon>
        <taxon>Sordariomycetidae</taxon>
        <taxon>Magnaporthales</taxon>
        <taxon>Magnaporthaceae</taxon>
        <taxon>Gaeumannomyces</taxon>
    </lineage>
</organism>
<reference evidence="2" key="2">
    <citation type="submission" date="2010-07" db="EMBL/GenBank/DDBJ databases">
        <authorList>
            <consortium name="The Broad Institute Genome Sequencing Platform"/>
            <consortium name="Broad Institute Genome Sequencing Center for Infectious Disease"/>
            <person name="Ma L.-J."/>
            <person name="Dead R."/>
            <person name="Young S."/>
            <person name="Zeng Q."/>
            <person name="Koehrsen M."/>
            <person name="Alvarado L."/>
            <person name="Berlin A."/>
            <person name="Chapman S.B."/>
            <person name="Chen Z."/>
            <person name="Freedman E."/>
            <person name="Gellesch M."/>
            <person name="Goldberg J."/>
            <person name="Griggs A."/>
            <person name="Gujja S."/>
            <person name="Heilman E.R."/>
            <person name="Heiman D."/>
            <person name="Hepburn T."/>
            <person name="Howarth C."/>
            <person name="Jen D."/>
            <person name="Larson L."/>
            <person name="Mehta T."/>
            <person name="Neiman D."/>
            <person name="Pearson M."/>
            <person name="Roberts A."/>
            <person name="Saif S."/>
            <person name="Shea T."/>
            <person name="Shenoy N."/>
            <person name="Sisk P."/>
            <person name="Stolte C."/>
            <person name="Sykes S."/>
            <person name="Walk T."/>
            <person name="White J."/>
            <person name="Yandava C."/>
            <person name="Haas B."/>
            <person name="Nusbaum C."/>
            <person name="Birren B."/>
        </authorList>
    </citation>
    <scope>NUCLEOTIDE SEQUENCE</scope>
    <source>
        <strain evidence="2">R3-111a-1</strain>
    </source>
</reference>
<feature type="compositionally biased region" description="Basic and acidic residues" evidence="1">
    <location>
        <begin position="89"/>
        <end position="106"/>
    </location>
</feature>
<name>J3NMK3_GAET3</name>
<dbReference type="HOGENOM" id="CLU_1704325_0_0_1"/>
<reference evidence="2" key="3">
    <citation type="submission" date="2010-09" db="EMBL/GenBank/DDBJ databases">
        <title>Annotation of Gaeumannomyces graminis var. tritici R3-111a-1.</title>
        <authorList>
            <consortium name="The Broad Institute Genome Sequencing Platform"/>
            <person name="Ma L.-J."/>
            <person name="Dead R."/>
            <person name="Young S.K."/>
            <person name="Zeng Q."/>
            <person name="Gargeya S."/>
            <person name="Fitzgerald M."/>
            <person name="Haas B."/>
            <person name="Abouelleil A."/>
            <person name="Alvarado L."/>
            <person name="Arachchi H.M."/>
            <person name="Berlin A."/>
            <person name="Brown A."/>
            <person name="Chapman S.B."/>
            <person name="Chen Z."/>
            <person name="Dunbar C."/>
            <person name="Freedman E."/>
            <person name="Gearin G."/>
            <person name="Gellesch M."/>
            <person name="Goldberg J."/>
            <person name="Griggs A."/>
            <person name="Gujja S."/>
            <person name="Heiman D."/>
            <person name="Howarth C."/>
            <person name="Larson L."/>
            <person name="Lui A."/>
            <person name="MacDonald P.J.P."/>
            <person name="Mehta T."/>
            <person name="Montmayeur A."/>
            <person name="Murphy C."/>
            <person name="Neiman D."/>
            <person name="Pearson M."/>
            <person name="Priest M."/>
            <person name="Roberts A."/>
            <person name="Saif S."/>
            <person name="Shea T."/>
            <person name="Shenoy N."/>
            <person name="Sisk P."/>
            <person name="Stolte C."/>
            <person name="Sykes S."/>
            <person name="Yandava C."/>
            <person name="Wortman J."/>
            <person name="Nusbaum C."/>
            <person name="Birren B."/>
        </authorList>
    </citation>
    <scope>NUCLEOTIDE SEQUENCE</scope>
    <source>
        <strain evidence="2">R3-111a-1</strain>
    </source>
</reference>
<dbReference type="GeneID" id="20342967"/>
<dbReference type="RefSeq" id="XP_009218545.1">
    <property type="nucleotide sequence ID" value="XM_009220281.1"/>
</dbReference>
<proteinExistence type="predicted"/>
<dbReference type="VEuPathDB" id="FungiDB:GGTG_02509"/>
<protein>
    <submittedName>
        <fullName evidence="2 3">Uncharacterized protein</fullName>
    </submittedName>
</protein>
<reference evidence="3" key="5">
    <citation type="submission" date="2018-04" db="UniProtKB">
        <authorList>
            <consortium name="EnsemblFungi"/>
        </authorList>
    </citation>
    <scope>IDENTIFICATION</scope>
    <source>
        <strain evidence="3">R3-111a-1</strain>
    </source>
</reference>
<feature type="compositionally biased region" description="Basic and acidic residues" evidence="1">
    <location>
        <begin position="8"/>
        <end position="18"/>
    </location>
</feature>